<evidence type="ECO:0000259" key="2">
    <source>
        <dbReference type="Pfam" id="PF01243"/>
    </source>
</evidence>
<dbReference type="Proteomes" id="UP000290365">
    <property type="component" value="Chromosome"/>
</dbReference>
<dbReference type="InterPro" id="IPR011576">
    <property type="entry name" value="Pyridox_Oxase_N"/>
</dbReference>
<dbReference type="GO" id="GO:0070967">
    <property type="term" value="F:coenzyme F420 binding"/>
    <property type="evidence" value="ECO:0007669"/>
    <property type="project" value="TreeGrafter"/>
</dbReference>
<dbReference type="OrthoDB" id="162914at2"/>
<dbReference type="GO" id="GO:0016627">
    <property type="term" value="F:oxidoreductase activity, acting on the CH-CH group of donors"/>
    <property type="evidence" value="ECO:0007669"/>
    <property type="project" value="TreeGrafter"/>
</dbReference>
<dbReference type="NCBIfam" id="TIGR03618">
    <property type="entry name" value="Rv1155_F420"/>
    <property type="match status" value="1"/>
</dbReference>
<evidence type="ECO:0000256" key="1">
    <source>
        <dbReference type="ARBA" id="ARBA00023002"/>
    </source>
</evidence>
<dbReference type="GO" id="GO:0005829">
    <property type="term" value="C:cytosol"/>
    <property type="evidence" value="ECO:0007669"/>
    <property type="project" value="TreeGrafter"/>
</dbReference>
<evidence type="ECO:0000313" key="4">
    <source>
        <dbReference type="Proteomes" id="UP000290365"/>
    </source>
</evidence>
<accession>A0A4P6JNM2</accession>
<dbReference type="Gene3D" id="2.30.110.10">
    <property type="entry name" value="Electron Transport, Fmn-binding Protein, Chain A"/>
    <property type="match status" value="1"/>
</dbReference>
<feature type="domain" description="Pyridoxamine 5'-phosphate oxidase N-terminal" evidence="2">
    <location>
        <begin position="9"/>
        <end position="131"/>
    </location>
</feature>
<sequence>MSVQLPTSHLDLFRKPILAHLATLMPDGSPHVTPIWIDYDGTHLLVNTVVGRVKEQNMRQRPQVALDIVDPDDPYRWLAIRGRVMEETSEGAVEHVDALALRYVGSKEFRSRRPDEKRVIFKIEPEHLVVWYGEQYLPSARQATGH</sequence>
<reference evidence="3 4" key="1">
    <citation type="submission" date="2019-01" db="EMBL/GenBank/DDBJ databases">
        <title>Ktedonosporobacter rubrisoli SCAWS-G2.</title>
        <authorList>
            <person name="Huang Y."/>
            <person name="Yan B."/>
        </authorList>
    </citation>
    <scope>NUCLEOTIDE SEQUENCE [LARGE SCALE GENOMIC DNA]</scope>
    <source>
        <strain evidence="3 4">SCAWS-G2</strain>
    </source>
</reference>
<dbReference type="InterPro" id="IPR019920">
    <property type="entry name" value="F420-binding_dom_put"/>
</dbReference>
<keyword evidence="1" id="KW-0560">Oxidoreductase</keyword>
<dbReference type="EMBL" id="CP035758">
    <property type="protein sequence ID" value="QBD76917.1"/>
    <property type="molecule type" value="Genomic_DNA"/>
</dbReference>
<proteinExistence type="predicted"/>
<protein>
    <submittedName>
        <fullName evidence="3">PPOX class F420-dependent oxidoreductase</fullName>
    </submittedName>
</protein>
<dbReference type="SUPFAM" id="SSF50475">
    <property type="entry name" value="FMN-binding split barrel"/>
    <property type="match status" value="1"/>
</dbReference>
<dbReference type="RefSeq" id="WP_129887981.1">
    <property type="nucleotide sequence ID" value="NZ_CP035758.1"/>
</dbReference>
<organism evidence="3 4">
    <name type="scientific">Ktedonosporobacter rubrisoli</name>
    <dbReference type="NCBI Taxonomy" id="2509675"/>
    <lineage>
        <taxon>Bacteria</taxon>
        <taxon>Bacillati</taxon>
        <taxon>Chloroflexota</taxon>
        <taxon>Ktedonobacteria</taxon>
        <taxon>Ktedonobacterales</taxon>
        <taxon>Ktedonosporobacteraceae</taxon>
        <taxon>Ktedonosporobacter</taxon>
    </lineage>
</organism>
<gene>
    <name evidence="3" type="ORF">EPA93_13245</name>
</gene>
<dbReference type="InterPro" id="IPR012349">
    <property type="entry name" value="Split_barrel_FMN-bd"/>
</dbReference>
<dbReference type="InterPro" id="IPR052019">
    <property type="entry name" value="F420H2_bilvrd_red/Heme_oxyg"/>
</dbReference>
<evidence type="ECO:0000313" key="3">
    <source>
        <dbReference type="EMBL" id="QBD76917.1"/>
    </source>
</evidence>
<dbReference type="PANTHER" id="PTHR35176">
    <property type="entry name" value="HEME OXYGENASE HI_0854-RELATED"/>
    <property type="match status" value="1"/>
</dbReference>
<dbReference type="Pfam" id="PF01243">
    <property type="entry name" value="PNPOx_N"/>
    <property type="match status" value="1"/>
</dbReference>
<name>A0A4P6JNM2_KTERU</name>
<dbReference type="PANTHER" id="PTHR35176:SF6">
    <property type="entry name" value="HEME OXYGENASE HI_0854-RELATED"/>
    <property type="match status" value="1"/>
</dbReference>
<dbReference type="AlphaFoldDB" id="A0A4P6JNM2"/>
<dbReference type="KEGG" id="kbs:EPA93_13245"/>
<keyword evidence="4" id="KW-1185">Reference proteome</keyword>